<feature type="signal peptide" evidence="1">
    <location>
        <begin position="1"/>
        <end position="24"/>
    </location>
</feature>
<sequence>MSIKQHAFTAACMAALLGGCAATAVPEAENQSQPGLQRVWMLTDINGVERAQLVALQAQMDLTALPQAAANMGCNRLNFTAQPQDKGQIRFGAVMSTRMYCAGRMDAEQQFGQRIGQMKHYRLEGQRLILRNDAGEEMRFVAQDWD</sequence>
<dbReference type="PANTHER" id="PTHR35535:SF2">
    <property type="entry name" value="DUF306 DOMAIN-CONTAINING PROTEIN"/>
    <property type="match status" value="1"/>
</dbReference>
<dbReference type="PROSITE" id="PS51257">
    <property type="entry name" value="PROKAR_LIPOPROTEIN"/>
    <property type="match status" value="1"/>
</dbReference>
<dbReference type="Proteomes" id="UP000653156">
    <property type="component" value="Chromosome"/>
</dbReference>
<protein>
    <submittedName>
        <fullName evidence="3">META domain-containing protein</fullName>
    </submittedName>
</protein>
<evidence type="ECO:0000256" key="1">
    <source>
        <dbReference type="SAM" id="SignalP"/>
    </source>
</evidence>
<evidence type="ECO:0000313" key="3">
    <source>
        <dbReference type="EMBL" id="QRQ82969.1"/>
    </source>
</evidence>
<dbReference type="EMBL" id="CP069798">
    <property type="protein sequence ID" value="QRQ82969.1"/>
    <property type="molecule type" value="Genomic_DNA"/>
</dbReference>
<proteinExistence type="predicted"/>
<dbReference type="InterPro" id="IPR038670">
    <property type="entry name" value="HslJ-like_sf"/>
</dbReference>
<name>A0A892ZQ88_9NEIS</name>
<feature type="domain" description="DUF306" evidence="2">
    <location>
        <begin position="38"/>
        <end position="139"/>
    </location>
</feature>
<dbReference type="RefSeq" id="WP_230340266.1">
    <property type="nucleotide sequence ID" value="NZ_CP069798.1"/>
</dbReference>
<keyword evidence="1" id="KW-0732">Signal</keyword>
<reference evidence="3" key="1">
    <citation type="submission" date="2021-02" db="EMBL/GenBank/DDBJ databases">
        <title>Neisseriaceae sp. 26B isolated from the cloaca of a Common Toad-headed Turtle (Mesoclemmys nasuta).</title>
        <authorList>
            <person name="Spergser J."/>
            <person name="Busse H.-J."/>
        </authorList>
    </citation>
    <scope>NUCLEOTIDE SEQUENCE</scope>
    <source>
        <strain evidence="3">26B</strain>
    </source>
</reference>
<evidence type="ECO:0000259" key="2">
    <source>
        <dbReference type="Pfam" id="PF03724"/>
    </source>
</evidence>
<gene>
    <name evidence="3" type="ORF">JQU52_06245</name>
</gene>
<dbReference type="InterPro" id="IPR005184">
    <property type="entry name" value="DUF306_Meta_HslJ"/>
</dbReference>
<accession>A0A892ZQ88</accession>
<dbReference type="Pfam" id="PF03724">
    <property type="entry name" value="META"/>
    <property type="match status" value="1"/>
</dbReference>
<keyword evidence="4" id="KW-1185">Reference proteome</keyword>
<dbReference type="Gene3D" id="2.40.128.270">
    <property type="match status" value="1"/>
</dbReference>
<dbReference type="AlphaFoldDB" id="A0A892ZQ88"/>
<evidence type="ECO:0000313" key="4">
    <source>
        <dbReference type="Proteomes" id="UP000653156"/>
    </source>
</evidence>
<dbReference type="PANTHER" id="PTHR35535">
    <property type="entry name" value="HEAT SHOCK PROTEIN HSLJ"/>
    <property type="match status" value="1"/>
</dbReference>
<organism evidence="3 4">
    <name type="scientific">Paralysiella testudinis</name>
    <dbReference type="NCBI Taxonomy" id="2809020"/>
    <lineage>
        <taxon>Bacteria</taxon>
        <taxon>Pseudomonadati</taxon>
        <taxon>Pseudomonadota</taxon>
        <taxon>Betaproteobacteria</taxon>
        <taxon>Neisseriales</taxon>
        <taxon>Neisseriaceae</taxon>
        <taxon>Paralysiella</taxon>
    </lineage>
</organism>
<feature type="chain" id="PRO_5034611588" evidence="1">
    <location>
        <begin position="25"/>
        <end position="146"/>
    </location>
</feature>
<dbReference type="KEGG" id="ptes:JQU52_06245"/>
<dbReference type="InterPro" id="IPR053147">
    <property type="entry name" value="Hsp_HslJ-like"/>
</dbReference>